<keyword evidence="6" id="KW-1185">Reference proteome</keyword>
<dbReference type="UniPathway" id="UPA00358">
    <property type="reaction ID" value="UER00476"/>
</dbReference>
<protein>
    <recommendedName>
        <fullName evidence="4">3-deoxy-manno-octulosonate cytidylyltransferase</fullName>
        <ecNumber evidence="4">2.7.7.38</ecNumber>
    </recommendedName>
    <alternativeName>
        <fullName evidence="4">CMP-2-keto-3-deoxyoctulosonic acid synthase</fullName>
        <shortName evidence="4">CKS</shortName>
        <shortName evidence="4">CMP-KDO synthase</shortName>
    </alternativeName>
</protein>
<dbReference type="InterPro" id="IPR003329">
    <property type="entry name" value="Cytidylyl_trans"/>
</dbReference>
<dbReference type="NCBIfam" id="NF003952">
    <property type="entry name" value="PRK05450.1-5"/>
    <property type="match status" value="1"/>
</dbReference>
<dbReference type="GO" id="GO:0005829">
    <property type="term" value="C:cytosol"/>
    <property type="evidence" value="ECO:0007669"/>
    <property type="project" value="TreeGrafter"/>
</dbReference>
<keyword evidence="4" id="KW-0963">Cytoplasm</keyword>
<sequence>MAANALPPCHGIIPARFASTRFPGKPLIDILGKPMFWHVHARASRCPELASVTLATDDQRIAGKAREMNVPVVMTGAHHASGTDRVHEAASLLGIPEEAVVVNVQGDEPALDPAMISALVAPFADPGVQVATLAHAIGDERARSPDQVKVVCAANGDALYFSRAAVPFHRGEEARGFFGHIGLYAFRMKALARFTSLPPGRLERLECLEQLRLLENGIPIRVVCVDKGTRGVDRPEDVAAVAAMLAE</sequence>
<dbReference type="EC" id="2.7.7.38" evidence="4"/>
<comment type="catalytic activity">
    <reaction evidence="4">
        <text>3-deoxy-alpha-D-manno-oct-2-ulosonate + CTP = CMP-3-deoxy-beta-D-manno-octulosonate + diphosphate</text>
        <dbReference type="Rhea" id="RHEA:23448"/>
        <dbReference type="ChEBI" id="CHEBI:33019"/>
        <dbReference type="ChEBI" id="CHEBI:37563"/>
        <dbReference type="ChEBI" id="CHEBI:85986"/>
        <dbReference type="ChEBI" id="CHEBI:85987"/>
        <dbReference type="EC" id="2.7.7.38"/>
    </reaction>
</comment>
<dbReference type="GO" id="GO:0033468">
    <property type="term" value="P:CMP-keto-3-deoxy-D-manno-octulosonic acid biosynthetic process"/>
    <property type="evidence" value="ECO:0007669"/>
    <property type="project" value="UniProtKB-UniRule"/>
</dbReference>
<gene>
    <name evidence="4" type="primary">kdsB</name>
    <name evidence="5" type="ORF">dsat_2669</name>
</gene>
<reference evidence="5 6" key="1">
    <citation type="journal article" date="2013" name="Genome Announc.">
        <title>Draft genome sequences for three mercury-methylating, sulfate-reducing bacteria.</title>
        <authorList>
            <person name="Brown S.D."/>
            <person name="Hurt R.A.Jr."/>
            <person name="Gilmour C.C."/>
            <person name="Elias D.A."/>
        </authorList>
    </citation>
    <scope>NUCLEOTIDE SEQUENCE [LARGE SCALE GENOMIC DNA]</scope>
    <source>
        <strain evidence="5 6">DSM 16529</strain>
    </source>
</reference>
<dbReference type="PANTHER" id="PTHR42866:SF2">
    <property type="entry name" value="3-DEOXY-MANNO-OCTULOSONATE CYTIDYLYLTRANSFERASE, MITOCHONDRIAL"/>
    <property type="match status" value="1"/>
</dbReference>
<dbReference type="Proteomes" id="UP000014975">
    <property type="component" value="Unassembled WGS sequence"/>
</dbReference>
<accession>S7TBT6</accession>
<evidence type="ECO:0000256" key="1">
    <source>
        <dbReference type="ARBA" id="ARBA00022679"/>
    </source>
</evidence>
<comment type="subcellular location">
    <subcellularLocation>
        <location evidence="4">Cytoplasm</location>
    </subcellularLocation>
</comment>
<dbReference type="RefSeq" id="WP_020886554.1">
    <property type="nucleotide sequence ID" value="NZ_ATHI01000007.1"/>
</dbReference>
<dbReference type="GO" id="GO:0009103">
    <property type="term" value="P:lipopolysaccharide biosynthetic process"/>
    <property type="evidence" value="ECO:0007669"/>
    <property type="project" value="UniProtKB-UniRule"/>
</dbReference>
<dbReference type="STRING" id="1121439.dsat_2669"/>
<proteinExistence type="inferred from homology"/>
<comment type="similarity">
    <text evidence="4">Belongs to the KdsB family.</text>
</comment>
<dbReference type="CDD" id="cd02517">
    <property type="entry name" value="CMP-KDO-Synthetase"/>
    <property type="match status" value="1"/>
</dbReference>
<dbReference type="NCBIfam" id="NF009905">
    <property type="entry name" value="PRK13368.1"/>
    <property type="match status" value="1"/>
</dbReference>
<dbReference type="InterPro" id="IPR004528">
    <property type="entry name" value="KdsB"/>
</dbReference>
<evidence type="ECO:0000313" key="6">
    <source>
        <dbReference type="Proteomes" id="UP000014975"/>
    </source>
</evidence>
<dbReference type="InterPro" id="IPR029044">
    <property type="entry name" value="Nucleotide-diphossugar_trans"/>
</dbReference>
<dbReference type="OrthoDB" id="9815559at2"/>
<dbReference type="NCBIfam" id="TIGR00466">
    <property type="entry name" value="kdsB"/>
    <property type="match status" value="1"/>
</dbReference>
<dbReference type="SUPFAM" id="SSF53448">
    <property type="entry name" value="Nucleotide-diphospho-sugar transferases"/>
    <property type="match status" value="1"/>
</dbReference>
<dbReference type="PANTHER" id="PTHR42866">
    <property type="entry name" value="3-DEOXY-MANNO-OCTULOSONATE CYTIDYLYLTRANSFERASE"/>
    <property type="match status" value="1"/>
</dbReference>
<dbReference type="Pfam" id="PF02348">
    <property type="entry name" value="CTP_transf_3"/>
    <property type="match status" value="1"/>
</dbReference>
<evidence type="ECO:0000256" key="2">
    <source>
        <dbReference type="ARBA" id="ARBA00022695"/>
    </source>
</evidence>
<dbReference type="Gene3D" id="3.90.550.10">
    <property type="entry name" value="Spore Coat Polysaccharide Biosynthesis Protein SpsA, Chain A"/>
    <property type="match status" value="1"/>
</dbReference>
<comment type="pathway">
    <text evidence="4">Nucleotide-sugar biosynthesis; CMP-3-deoxy-D-manno-octulosonate biosynthesis; CMP-3-deoxy-D-manno-octulosonate from 3-deoxy-D-manno-octulosonate and CTP: step 1/1.</text>
</comment>
<dbReference type="GO" id="GO:0008690">
    <property type="term" value="F:3-deoxy-manno-octulosonate cytidylyltransferase activity"/>
    <property type="evidence" value="ECO:0007669"/>
    <property type="project" value="UniProtKB-UniRule"/>
</dbReference>
<comment type="caution">
    <text evidence="5">The sequence shown here is derived from an EMBL/GenBank/DDBJ whole genome shotgun (WGS) entry which is preliminary data.</text>
</comment>
<evidence type="ECO:0000256" key="4">
    <source>
        <dbReference type="HAMAP-Rule" id="MF_00057"/>
    </source>
</evidence>
<dbReference type="PATRIC" id="fig|1121439.3.peg.1073"/>
<name>S7TBT6_9BACT</name>
<dbReference type="AlphaFoldDB" id="S7TBT6"/>
<dbReference type="HAMAP" id="MF_00057">
    <property type="entry name" value="KdsB"/>
    <property type="match status" value="1"/>
</dbReference>
<keyword evidence="3 4" id="KW-0448">Lipopolysaccharide biosynthesis</keyword>
<comment type="function">
    <text evidence="4">Activates KDO (a required 8-carbon sugar) for incorporation into bacterial lipopolysaccharide in Gram-negative bacteria.</text>
</comment>
<dbReference type="NCBIfam" id="NF003950">
    <property type="entry name" value="PRK05450.1-3"/>
    <property type="match status" value="1"/>
</dbReference>
<dbReference type="EMBL" id="ATHI01000007">
    <property type="protein sequence ID" value="EPR34627.1"/>
    <property type="molecule type" value="Genomic_DNA"/>
</dbReference>
<keyword evidence="2 4" id="KW-0548">Nucleotidyltransferase</keyword>
<evidence type="ECO:0000313" key="5">
    <source>
        <dbReference type="EMBL" id="EPR34627.1"/>
    </source>
</evidence>
<dbReference type="eggNOG" id="COG1212">
    <property type="taxonomic scope" value="Bacteria"/>
</dbReference>
<evidence type="ECO:0000256" key="3">
    <source>
        <dbReference type="ARBA" id="ARBA00022985"/>
    </source>
</evidence>
<keyword evidence="1 4" id="KW-0808">Transferase</keyword>
<organism evidence="5 6">
    <name type="scientific">Alkalidesulfovibrio alkalitolerans DSM 16529</name>
    <dbReference type="NCBI Taxonomy" id="1121439"/>
    <lineage>
        <taxon>Bacteria</taxon>
        <taxon>Pseudomonadati</taxon>
        <taxon>Thermodesulfobacteriota</taxon>
        <taxon>Desulfovibrionia</taxon>
        <taxon>Desulfovibrionales</taxon>
        <taxon>Desulfovibrionaceae</taxon>
        <taxon>Alkalidesulfovibrio</taxon>
    </lineage>
</organism>